<proteinExistence type="predicted"/>
<dbReference type="PROSITE" id="PS50053">
    <property type="entry name" value="UBIQUITIN_2"/>
    <property type="match status" value="1"/>
</dbReference>
<dbReference type="InterPro" id="IPR029071">
    <property type="entry name" value="Ubiquitin-like_domsf"/>
</dbReference>
<feature type="domain" description="Ubiquitin-like" evidence="2">
    <location>
        <begin position="61"/>
        <end position="140"/>
    </location>
</feature>
<name>A0A7S3FCB1_9EUKA</name>
<dbReference type="InterPro" id="IPR000626">
    <property type="entry name" value="Ubiquitin-like_dom"/>
</dbReference>
<feature type="coiled-coil region" evidence="1">
    <location>
        <begin position="6"/>
        <end position="33"/>
    </location>
</feature>
<dbReference type="AlphaFoldDB" id="A0A7S3FCB1"/>
<accession>A0A7S3FCB1</accession>
<gene>
    <name evidence="3" type="ORF">HERI1096_LOCUS32580</name>
</gene>
<protein>
    <recommendedName>
        <fullName evidence="2">Ubiquitin-like domain-containing protein</fullName>
    </recommendedName>
</protein>
<sequence>MQTQQQAQQLQQLQNMQRELQSVEYQLQAARQAIRTSVHARQRAEEDNRQVRRVARRGTVLSLTIKTLYSHTLQMEVEPALTIAAFKQRLAALINRTETHTTANAKDIYLGTPRGALNIADPTASLDAMGVVDQDVLHILPLYHRLARQVAVQQAQLQEVA</sequence>
<evidence type="ECO:0000313" key="3">
    <source>
        <dbReference type="EMBL" id="CAE0139094.1"/>
    </source>
</evidence>
<dbReference type="EMBL" id="HBHX01058990">
    <property type="protein sequence ID" value="CAE0139094.1"/>
    <property type="molecule type" value="Transcribed_RNA"/>
</dbReference>
<evidence type="ECO:0000256" key="1">
    <source>
        <dbReference type="SAM" id="Coils"/>
    </source>
</evidence>
<organism evidence="3">
    <name type="scientific">Haptolina ericina</name>
    <dbReference type="NCBI Taxonomy" id="156174"/>
    <lineage>
        <taxon>Eukaryota</taxon>
        <taxon>Haptista</taxon>
        <taxon>Haptophyta</taxon>
        <taxon>Prymnesiophyceae</taxon>
        <taxon>Prymnesiales</taxon>
        <taxon>Prymnesiaceae</taxon>
        <taxon>Haptolina</taxon>
    </lineage>
</organism>
<keyword evidence="1" id="KW-0175">Coiled coil</keyword>
<evidence type="ECO:0000259" key="2">
    <source>
        <dbReference type="PROSITE" id="PS50053"/>
    </source>
</evidence>
<dbReference type="SUPFAM" id="SSF54236">
    <property type="entry name" value="Ubiquitin-like"/>
    <property type="match status" value="1"/>
</dbReference>
<reference evidence="3" key="1">
    <citation type="submission" date="2021-01" db="EMBL/GenBank/DDBJ databases">
        <authorList>
            <person name="Corre E."/>
            <person name="Pelletier E."/>
            <person name="Niang G."/>
            <person name="Scheremetjew M."/>
            <person name="Finn R."/>
            <person name="Kale V."/>
            <person name="Holt S."/>
            <person name="Cochrane G."/>
            <person name="Meng A."/>
            <person name="Brown T."/>
            <person name="Cohen L."/>
        </authorList>
    </citation>
    <scope>NUCLEOTIDE SEQUENCE</scope>
    <source>
        <strain evidence="3">CCMP281</strain>
    </source>
</reference>